<gene>
    <name evidence="9" type="ORF">GAK29_00557</name>
</gene>
<dbReference type="Gene3D" id="1.10.4160.10">
    <property type="entry name" value="Hydantoin permease"/>
    <property type="match status" value="1"/>
</dbReference>
<evidence type="ECO:0000256" key="2">
    <source>
        <dbReference type="ARBA" id="ARBA00008974"/>
    </source>
</evidence>
<feature type="transmembrane region" description="Helical" evidence="8">
    <location>
        <begin position="165"/>
        <end position="184"/>
    </location>
</feature>
<dbReference type="GO" id="GO:0022857">
    <property type="term" value="F:transmembrane transporter activity"/>
    <property type="evidence" value="ECO:0007669"/>
    <property type="project" value="InterPro"/>
</dbReference>
<dbReference type="InterPro" id="IPR001248">
    <property type="entry name" value="Pur-cyt_permease"/>
</dbReference>
<dbReference type="Proteomes" id="UP000490535">
    <property type="component" value="Unassembled WGS sequence"/>
</dbReference>
<feature type="transmembrane region" description="Helical" evidence="8">
    <location>
        <begin position="268"/>
        <end position="290"/>
    </location>
</feature>
<comment type="subcellular location">
    <subcellularLocation>
        <location evidence="1">Membrane</location>
        <topology evidence="1">Multi-pass membrane protein</topology>
    </subcellularLocation>
</comment>
<dbReference type="PANTHER" id="PTHR31806:SF1">
    <property type="entry name" value="PURINE-CYTOSINE PERMEASE FCY2-RELATED"/>
    <property type="match status" value="1"/>
</dbReference>
<evidence type="ECO:0000256" key="5">
    <source>
        <dbReference type="ARBA" id="ARBA00022989"/>
    </source>
</evidence>
<evidence type="ECO:0000256" key="7">
    <source>
        <dbReference type="PIRNR" id="PIRNR002744"/>
    </source>
</evidence>
<feature type="transmembrane region" description="Helical" evidence="8">
    <location>
        <begin position="395"/>
        <end position="414"/>
    </location>
</feature>
<keyword evidence="5 8" id="KW-1133">Transmembrane helix</keyword>
<organism evidence="9 10">
    <name type="scientific">Acinetobacter bereziniae</name>
    <name type="common">Acinetobacter genomosp. 10</name>
    <dbReference type="NCBI Taxonomy" id="106648"/>
    <lineage>
        <taxon>Bacteria</taxon>
        <taxon>Pseudomonadati</taxon>
        <taxon>Pseudomonadota</taxon>
        <taxon>Gammaproteobacteria</taxon>
        <taxon>Moraxellales</taxon>
        <taxon>Moraxellaceae</taxon>
        <taxon>Acinetobacter</taxon>
    </lineage>
</organism>
<evidence type="ECO:0008006" key="11">
    <source>
        <dbReference type="Google" id="ProtNLM"/>
    </source>
</evidence>
<feature type="transmembrane region" description="Helical" evidence="8">
    <location>
        <begin position="30"/>
        <end position="50"/>
    </location>
</feature>
<dbReference type="InterPro" id="IPR026030">
    <property type="entry name" value="Pur-cyt_permease_Fcy2/21/22"/>
</dbReference>
<dbReference type="AlphaFoldDB" id="A0A833UTN9"/>
<evidence type="ECO:0000313" key="10">
    <source>
        <dbReference type="Proteomes" id="UP000490535"/>
    </source>
</evidence>
<feature type="transmembrane region" description="Helical" evidence="8">
    <location>
        <begin position="235"/>
        <end position="261"/>
    </location>
</feature>
<evidence type="ECO:0000256" key="6">
    <source>
        <dbReference type="ARBA" id="ARBA00023136"/>
    </source>
</evidence>
<feature type="transmembrane region" description="Helical" evidence="8">
    <location>
        <begin position="434"/>
        <end position="453"/>
    </location>
</feature>
<accession>A0A833UTN9</accession>
<comment type="caution">
    <text evidence="9">The sequence shown here is derived from an EMBL/GenBank/DDBJ whole genome shotgun (WGS) entry which is preliminary data.</text>
</comment>
<dbReference type="PIRSF" id="PIRSF002744">
    <property type="entry name" value="Pur-cyt_permease"/>
    <property type="match status" value="1"/>
</dbReference>
<evidence type="ECO:0000256" key="4">
    <source>
        <dbReference type="ARBA" id="ARBA00022692"/>
    </source>
</evidence>
<feature type="transmembrane region" description="Helical" evidence="8">
    <location>
        <begin position="196"/>
        <end position="215"/>
    </location>
</feature>
<keyword evidence="3 7" id="KW-0813">Transport</keyword>
<evidence type="ECO:0000256" key="1">
    <source>
        <dbReference type="ARBA" id="ARBA00004141"/>
    </source>
</evidence>
<feature type="transmembrane region" description="Helical" evidence="8">
    <location>
        <begin position="97"/>
        <end position="118"/>
    </location>
</feature>
<sequence length="460" mass="49773">MQDRHIYSIEQHTIQQIPLNERHGKARDLFTLWFGSNLMLLTFVTGSLSITIFNQSFLSAIISTILGTLIGAIFAALHAAQGPQLGVPQMIQTKGQFGALGALPILGIVVIMYVGFLASNATLAGQAINLLIPSLSQSVGILLAGVIAVTGAVVGYKLIHLLTKAIFVICGSAFFIAYLWVFFIQGLPSDFFNRNSFSATGFLASLSIAALWQIAYAPYVSDASRYLPKVTGAKAAFWATYWGCSLGTIIPMSLGITLGLLTPNGDVISGLISYAPTIGGTIILLLVISISAVNSMNLYCGVLTLISFVQTIIPSFIPSAKGRVLISFLFIGIALWIGIKASSNFLPMFTNFIFLLIYILIPWTAVNLVDYYWIRHGEYDVDSFFHPEGGIYGKFNVLAVSAYVFGVVVQIPFIATELYTGSVAKALDGADISWFVGLILTSAFYLLGIKFWGVKAYEKL</sequence>
<feature type="transmembrane region" description="Helical" evidence="8">
    <location>
        <begin position="296"/>
        <end position="317"/>
    </location>
</feature>
<evidence type="ECO:0000313" key="9">
    <source>
        <dbReference type="EMBL" id="KAF1027588.1"/>
    </source>
</evidence>
<proteinExistence type="inferred from homology"/>
<dbReference type="EMBL" id="WNDP01000008">
    <property type="protein sequence ID" value="KAF1027588.1"/>
    <property type="molecule type" value="Genomic_DNA"/>
</dbReference>
<reference evidence="10" key="1">
    <citation type="journal article" date="2020" name="MBio">
        <title>Horizontal gene transfer to a defensive symbiont with a reduced genome amongst a multipartite beetle microbiome.</title>
        <authorList>
            <person name="Waterworth S.C."/>
            <person name="Florez L.V."/>
            <person name="Rees E.R."/>
            <person name="Hertweck C."/>
            <person name="Kaltenpoth M."/>
            <person name="Kwan J.C."/>
        </authorList>
    </citation>
    <scope>NUCLEOTIDE SEQUENCE [LARGE SCALE GENOMIC DNA]</scope>
</reference>
<feature type="transmembrane region" description="Helical" evidence="8">
    <location>
        <begin position="57"/>
        <end position="77"/>
    </location>
</feature>
<dbReference type="Pfam" id="PF02133">
    <property type="entry name" value="Transp_cyt_pur"/>
    <property type="match status" value="1"/>
</dbReference>
<keyword evidence="4 8" id="KW-0812">Transmembrane</keyword>
<dbReference type="PANTHER" id="PTHR31806">
    <property type="entry name" value="PURINE-CYTOSINE PERMEASE FCY2-RELATED"/>
    <property type="match status" value="1"/>
</dbReference>
<comment type="similarity">
    <text evidence="2 7">Belongs to the purine-cytosine permease (2.A.39) family.</text>
</comment>
<protein>
    <recommendedName>
        <fullName evidence="11">Cytosine permease</fullName>
    </recommendedName>
</protein>
<dbReference type="GO" id="GO:0005886">
    <property type="term" value="C:plasma membrane"/>
    <property type="evidence" value="ECO:0007669"/>
    <property type="project" value="TreeGrafter"/>
</dbReference>
<name>A0A833UTN9_ACIBZ</name>
<evidence type="ECO:0000256" key="8">
    <source>
        <dbReference type="SAM" id="Phobius"/>
    </source>
</evidence>
<feature type="transmembrane region" description="Helical" evidence="8">
    <location>
        <begin position="324"/>
        <end position="346"/>
    </location>
</feature>
<feature type="transmembrane region" description="Helical" evidence="8">
    <location>
        <begin position="352"/>
        <end position="374"/>
    </location>
</feature>
<feature type="transmembrane region" description="Helical" evidence="8">
    <location>
        <begin position="139"/>
        <end position="159"/>
    </location>
</feature>
<evidence type="ECO:0000256" key="3">
    <source>
        <dbReference type="ARBA" id="ARBA00022448"/>
    </source>
</evidence>
<keyword evidence="6 7" id="KW-0472">Membrane</keyword>